<dbReference type="CDD" id="cd04645">
    <property type="entry name" value="LbH_gamma_CA_like"/>
    <property type="match status" value="1"/>
</dbReference>
<dbReference type="PANTHER" id="PTHR13061">
    <property type="entry name" value="DYNACTIN SUBUNIT P25"/>
    <property type="match status" value="1"/>
</dbReference>
<accession>A0ABT7VAD7</accession>
<proteinExistence type="predicted"/>
<dbReference type="InterPro" id="IPR047324">
    <property type="entry name" value="LbH_gamma_CA-like"/>
</dbReference>
<dbReference type="SUPFAM" id="SSF51161">
    <property type="entry name" value="Trimeric LpxA-like enzymes"/>
    <property type="match status" value="1"/>
</dbReference>
<evidence type="ECO:0000313" key="1">
    <source>
        <dbReference type="EMBL" id="MDM8275455.1"/>
    </source>
</evidence>
<dbReference type="Gene3D" id="2.160.10.10">
    <property type="entry name" value="Hexapeptide repeat proteins"/>
    <property type="match status" value="1"/>
</dbReference>
<dbReference type="Proteomes" id="UP001529421">
    <property type="component" value="Unassembled WGS sequence"/>
</dbReference>
<dbReference type="InterPro" id="IPR001451">
    <property type="entry name" value="Hexapep"/>
</dbReference>
<reference evidence="1 2" key="2">
    <citation type="submission" date="2023-06" db="EMBL/GenBank/DDBJ databases">
        <authorList>
            <person name="Zeman M."/>
            <person name="Kubasova T."/>
            <person name="Jahodarova E."/>
            <person name="Nykrynova M."/>
            <person name="Rychlik I."/>
        </authorList>
    </citation>
    <scope>NUCLEOTIDE SEQUENCE [LARGE SCALE GENOMIC DNA]</scope>
    <source>
        <strain evidence="1 2">154_Feed</strain>
    </source>
</reference>
<dbReference type="InterPro" id="IPR011004">
    <property type="entry name" value="Trimer_LpxA-like_sf"/>
</dbReference>
<reference evidence="2" key="1">
    <citation type="submission" date="2023-06" db="EMBL/GenBank/DDBJ databases">
        <title>Identification and characterization of horizontal gene transfer across gut microbiota members of farm animals based on homology search.</title>
        <authorList>
            <person name="Zeman M."/>
            <person name="Kubasova T."/>
            <person name="Jahodarova E."/>
            <person name="Nykrynova M."/>
            <person name="Rychlik I."/>
        </authorList>
    </citation>
    <scope>NUCLEOTIDE SEQUENCE [LARGE SCALE GENOMIC DNA]</scope>
    <source>
        <strain evidence="2">154_Feed</strain>
    </source>
</reference>
<dbReference type="EMBL" id="JAUDDZ010000012">
    <property type="protein sequence ID" value="MDM8275455.1"/>
    <property type="molecule type" value="Genomic_DNA"/>
</dbReference>
<evidence type="ECO:0000313" key="2">
    <source>
        <dbReference type="Proteomes" id="UP001529421"/>
    </source>
</evidence>
<comment type="caution">
    <text evidence="1">The sequence shown here is derived from an EMBL/GenBank/DDBJ whole genome shotgun (WGS) entry which is preliminary data.</text>
</comment>
<name>A0ABT7VAD7_9ACTN</name>
<dbReference type="Pfam" id="PF00132">
    <property type="entry name" value="Hexapep"/>
    <property type="match status" value="1"/>
</dbReference>
<organism evidence="1 2">
    <name type="scientific">Enorma phocaeensis</name>
    <dbReference type="NCBI Taxonomy" id="1871019"/>
    <lineage>
        <taxon>Bacteria</taxon>
        <taxon>Bacillati</taxon>
        <taxon>Actinomycetota</taxon>
        <taxon>Coriobacteriia</taxon>
        <taxon>Coriobacteriales</taxon>
        <taxon>Coriobacteriaceae</taxon>
        <taxon>Enorma</taxon>
    </lineage>
</organism>
<dbReference type="InterPro" id="IPR050484">
    <property type="entry name" value="Transf_Hexapept/Carb_Anhydrase"/>
</dbReference>
<gene>
    <name evidence="1" type="ORF">QUW28_08145</name>
</gene>
<sequence>MNHSEVRPRIHPTAFVADGAVVCGDVTLAEDVNIWFNAVLRADTDAIVVGAGTNIQDGCIVHEDRGCPVKIGSNVTVGHGAVLHGCTVRDGTLVGMGAIVLNGAVVGSGCIIGAGALVTQGTTIPDGSLALGSPARVVRAVTKEEQEHAIAGARRYVEEARAYHARQTASEDD</sequence>
<protein>
    <submittedName>
        <fullName evidence="1">Gamma carbonic anhydrase family protein</fullName>
    </submittedName>
</protein>
<dbReference type="RefSeq" id="WP_289545506.1">
    <property type="nucleotide sequence ID" value="NZ_JAUDDZ010000012.1"/>
</dbReference>
<keyword evidence="2" id="KW-1185">Reference proteome</keyword>
<dbReference type="PANTHER" id="PTHR13061:SF29">
    <property type="entry name" value="GAMMA CARBONIC ANHYDRASE-LIKE 1, MITOCHONDRIAL-RELATED"/>
    <property type="match status" value="1"/>
</dbReference>